<protein>
    <submittedName>
        <fullName evidence="8">Deleted in autism protein 1 homolog</fullName>
    </submittedName>
</protein>
<dbReference type="InterPro" id="IPR020519">
    <property type="entry name" value="DIPK2A/B"/>
</dbReference>
<evidence type="ECO:0000256" key="2">
    <source>
        <dbReference type="ARBA" id="ARBA00006338"/>
    </source>
</evidence>
<proteinExistence type="inferred from homology"/>
<dbReference type="KEGG" id="lak:106170755"/>
<dbReference type="Proteomes" id="UP000085678">
    <property type="component" value="Unplaced"/>
</dbReference>
<dbReference type="GeneID" id="106170755"/>
<feature type="transmembrane region" description="Helical" evidence="5">
    <location>
        <begin position="16"/>
        <end position="38"/>
    </location>
</feature>
<reference evidence="8" key="1">
    <citation type="submission" date="2025-08" db="UniProtKB">
        <authorList>
            <consortium name="RefSeq"/>
        </authorList>
    </citation>
    <scope>IDENTIFICATION</scope>
    <source>
        <tissue evidence="8">Gonads</tissue>
    </source>
</reference>
<keyword evidence="4" id="KW-0732">Signal</keyword>
<dbReference type="OrthoDB" id="10035316at2759"/>
<evidence type="ECO:0000313" key="7">
    <source>
        <dbReference type="Proteomes" id="UP000085678"/>
    </source>
</evidence>
<dbReference type="SUPFAM" id="SSF56112">
    <property type="entry name" value="Protein kinase-like (PK-like)"/>
    <property type="match status" value="1"/>
</dbReference>
<keyword evidence="7" id="KW-1185">Reference proteome</keyword>
<evidence type="ECO:0000256" key="5">
    <source>
        <dbReference type="SAM" id="Phobius"/>
    </source>
</evidence>
<organism evidence="7 8">
    <name type="scientific">Lingula anatina</name>
    <name type="common">Brachiopod</name>
    <name type="synonym">Lingula unguis</name>
    <dbReference type="NCBI Taxonomy" id="7574"/>
    <lineage>
        <taxon>Eukaryota</taxon>
        <taxon>Metazoa</taxon>
        <taxon>Spiralia</taxon>
        <taxon>Lophotrochozoa</taxon>
        <taxon>Brachiopoda</taxon>
        <taxon>Linguliformea</taxon>
        <taxon>Lingulata</taxon>
        <taxon>Lingulida</taxon>
        <taxon>Linguloidea</taxon>
        <taxon>Lingulidae</taxon>
        <taxon>Lingula</taxon>
    </lineage>
</organism>
<evidence type="ECO:0000256" key="4">
    <source>
        <dbReference type="ARBA" id="ARBA00022729"/>
    </source>
</evidence>
<accession>A0A1S3J7I3</accession>
<evidence type="ECO:0000256" key="3">
    <source>
        <dbReference type="ARBA" id="ARBA00022525"/>
    </source>
</evidence>
<comment type="similarity">
    <text evidence="2">Belongs to the DIPK family.</text>
</comment>
<sequence length="493" mass="56509">MKQIKAVKRQLKRHQLCIMFGILCISVFVTFYINYFAWKKHTLLKKAADYPAQFINFVRYMTQSDHGFWFWKDGVRKYANHLQFLRGYLTDQNLTHVPNALTKQSTCPACFGEDACSAISNGDVKILKSNNGDMTYRGVYFGKWDDKDIVLKQLVTDHEEGFKNFDKFLCKHSQKRWLCRGPEVIKQTFIGARDAMKLENLAKGFNITREGAGLKLCLTTRFIRKLQQLYDIDDNNKLSAHESSIMYTSLVVNPEAALLKFFSSLDNLWPFPKYYGACGRAVIAENGGKPLVDYLNQPWEIRASLALQLLEVVQYMLHGDPNWSVFYVDINYDNIAITSSEKLSFIDLEDLTLLDKKEFDQGETEVRRDKPCNEECFGQFAAAMYGKNARDFCSTIPIYSDVMFALVCQKILSDLEEHKKRSWFTDPKIEIKSPDGLLHSIPYHFKTTIEKSLRECVEEREVDGRIQAVEYLRGALVESLGSAGGAGADEGKE</sequence>
<dbReference type="AlphaFoldDB" id="A0A1S3J7I3"/>
<dbReference type="InterPro" id="IPR011009">
    <property type="entry name" value="Kinase-like_dom_sf"/>
</dbReference>
<feature type="domain" description="FAM69 protein-kinase" evidence="6">
    <location>
        <begin position="249"/>
        <end position="458"/>
    </location>
</feature>
<keyword evidence="5" id="KW-0472">Membrane</keyword>
<comment type="subcellular location">
    <subcellularLocation>
        <location evidence="1">Secreted</location>
    </subcellularLocation>
</comment>
<gene>
    <name evidence="8" type="primary">LOC106170755</name>
</gene>
<keyword evidence="3" id="KW-0964">Secreted</keyword>
<keyword evidence="5" id="KW-0812">Transmembrane</keyword>
<name>A0A1S3J7I3_LINAN</name>
<dbReference type="GO" id="GO:0005576">
    <property type="term" value="C:extracellular region"/>
    <property type="evidence" value="ECO:0007669"/>
    <property type="project" value="UniProtKB-SubCell"/>
</dbReference>
<dbReference type="Pfam" id="PF12260">
    <property type="entry name" value="PIP49_C"/>
    <property type="match status" value="1"/>
</dbReference>
<dbReference type="RefSeq" id="XP_013406196.1">
    <property type="nucleotide sequence ID" value="XM_013550742.1"/>
</dbReference>
<dbReference type="PANTHER" id="PTHR32073">
    <property type="entry name" value="GH11358P"/>
    <property type="match status" value="1"/>
</dbReference>
<dbReference type="InParanoid" id="A0A1S3J7I3"/>
<dbReference type="InterPro" id="IPR022049">
    <property type="entry name" value="FAM69_kinase_dom"/>
</dbReference>
<keyword evidence="5" id="KW-1133">Transmembrane helix</keyword>
<evidence type="ECO:0000256" key="1">
    <source>
        <dbReference type="ARBA" id="ARBA00004613"/>
    </source>
</evidence>
<evidence type="ECO:0000313" key="8">
    <source>
        <dbReference type="RefSeq" id="XP_013406196.1"/>
    </source>
</evidence>
<dbReference type="PANTHER" id="PTHR32073:SF10">
    <property type="entry name" value="FAM69 PROTEIN-KINASE DOMAIN-CONTAINING PROTEIN"/>
    <property type="match status" value="1"/>
</dbReference>
<evidence type="ECO:0000259" key="6">
    <source>
        <dbReference type="Pfam" id="PF12260"/>
    </source>
</evidence>